<dbReference type="AlphaFoldDB" id="A0A6G0ZCX3"/>
<evidence type="ECO:0000259" key="1">
    <source>
        <dbReference type="Pfam" id="PF16064"/>
    </source>
</evidence>
<feature type="domain" description="DUF4806" evidence="1">
    <location>
        <begin position="724"/>
        <end position="793"/>
    </location>
</feature>
<dbReference type="Pfam" id="PF16064">
    <property type="entry name" value="DUF4806"/>
    <property type="match status" value="1"/>
</dbReference>
<dbReference type="InterPro" id="IPR032071">
    <property type="entry name" value="DUF4806"/>
</dbReference>
<gene>
    <name evidence="2" type="ORF">FWK35_00017854</name>
</gene>
<sequence length="835" mass="95443">MRIVDPGKYYHFGIENGINRYFSTFNVIDHSSQEINLVIGIDGLPISKVVEIPGVNVVTSFSLDYMHLVTLGVMKKLLLLWIKGPLSVRLPSSKIKQLSYLSLSFKSEFPCEFSRKPRSLFEVARWKATEFRSFLLYIGPVILKNIVSDDCLKNFMALNIAMIILLSPNCRSFIQYADDLLNYFVETFEQIYGQYLVSSNVHGLIHLVDDYKQYGPLDNCSAFPFENYMKVLKSMLRQPNKPLEQVVMRYNENGNFSLNKNETVPSGDNGLLLGPHTDGPLLSDSVNPQFNSLVLNSFKIKCKIDADSYFVSKTNEIIKLINIAHSHNTGEVVLIGRKFEIKEIFYDKPIRSSCFGIYIVKQLSTNLYKWTINDIQNKIKMWTVVHFTNENSVEAVPSHWVKKDVCGWPKKNIKKHIHHRTIVNKYDFDYFPSRILKKGIASYLEAKSKMKKAEETSDLSTCDEIQTKIRGKKVVIQDPPIFNELLNKDDLSKSADNYEALKNCQRSSQVPIKRSLFDVTPSSEDDLSKSADNYEALKNCQRSSQIPIKRRLFDATTSRQDFSDDFCDLKNSQNDTPNSPDIFNFSTNLNDSYNTYGTIIEKSTVVHTTASPFKVTQLDSNQYKIIENQPKNSRMLVSGTSSFHGTIADKNKPTIKATESNSDETLKKILSVVMKIKYDVENISHNQARMDNSLTETIMNMGSISNSSHENTNSNDDNDYCLLLPLHNEDELNNFEEKLLNKSFRLNAVNGLKRLAKKSLTSTVRQMMRTIFDDEFLQIFSYVGQKKKKIFSSLASCAIIFEAIRRIKNFQEVTNADIEMPIKIYLAGAAFRKKK</sequence>
<keyword evidence="3" id="KW-1185">Reference proteome</keyword>
<dbReference type="PANTHER" id="PTHR33053:SF24">
    <property type="entry name" value="TRANSPOSASE DOMAIN-CONTAINING PROTEIN"/>
    <property type="match status" value="1"/>
</dbReference>
<dbReference type="OrthoDB" id="6616134at2759"/>
<evidence type="ECO:0000313" key="3">
    <source>
        <dbReference type="Proteomes" id="UP000478052"/>
    </source>
</evidence>
<dbReference type="Proteomes" id="UP000478052">
    <property type="component" value="Unassembled WGS sequence"/>
</dbReference>
<accession>A0A6G0ZCX3</accession>
<protein>
    <submittedName>
        <fullName evidence="2">DUF4806 domain-containing protein</fullName>
    </submittedName>
</protein>
<reference evidence="2 3" key="1">
    <citation type="submission" date="2019-08" db="EMBL/GenBank/DDBJ databases">
        <title>Whole genome of Aphis craccivora.</title>
        <authorList>
            <person name="Voronova N.V."/>
            <person name="Shulinski R.S."/>
            <person name="Bandarenka Y.V."/>
            <person name="Zhorov D.G."/>
            <person name="Warner D."/>
        </authorList>
    </citation>
    <scope>NUCLEOTIDE SEQUENCE [LARGE SCALE GENOMIC DNA]</scope>
    <source>
        <strain evidence="2">180601</strain>
        <tissue evidence="2">Whole Body</tissue>
    </source>
</reference>
<proteinExistence type="predicted"/>
<evidence type="ECO:0000313" key="2">
    <source>
        <dbReference type="EMBL" id="KAF0768542.1"/>
    </source>
</evidence>
<comment type="caution">
    <text evidence="2">The sequence shown here is derived from an EMBL/GenBank/DDBJ whole genome shotgun (WGS) entry which is preliminary data.</text>
</comment>
<dbReference type="EMBL" id="VUJU01000753">
    <property type="protein sequence ID" value="KAF0768542.1"/>
    <property type="molecule type" value="Genomic_DNA"/>
</dbReference>
<organism evidence="2 3">
    <name type="scientific">Aphis craccivora</name>
    <name type="common">Cowpea aphid</name>
    <dbReference type="NCBI Taxonomy" id="307492"/>
    <lineage>
        <taxon>Eukaryota</taxon>
        <taxon>Metazoa</taxon>
        <taxon>Ecdysozoa</taxon>
        <taxon>Arthropoda</taxon>
        <taxon>Hexapoda</taxon>
        <taxon>Insecta</taxon>
        <taxon>Pterygota</taxon>
        <taxon>Neoptera</taxon>
        <taxon>Paraneoptera</taxon>
        <taxon>Hemiptera</taxon>
        <taxon>Sternorrhyncha</taxon>
        <taxon>Aphidomorpha</taxon>
        <taxon>Aphidoidea</taxon>
        <taxon>Aphididae</taxon>
        <taxon>Aphidini</taxon>
        <taxon>Aphis</taxon>
        <taxon>Aphis</taxon>
    </lineage>
</organism>
<dbReference type="PANTHER" id="PTHR33053">
    <property type="entry name" value="PROTEIN, PUTATIVE-RELATED"/>
    <property type="match status" value="1"/>
</dbReference>
<name>A0A6G0ZCX3_APHCR</name>